<dbReference type="Proteomes" id="UP000054270">
    <property type="component" value="Unassembled WGS sequence"/>
</dbReference>
<sequence>MRVGAFRPPSFVHTAHHLLSNATVCRPQQSSEVARIYTPTARRPGMQRVVLLSSRRSRKCKNSKLRTLRCIYKRGCQILSTCCFPSSFSILSFHRVLLPQICSCLP</sequence>
<evidence type="ECO:0000313" key="1">
    <source>
        <dbReference type="EMBL" id="KJA27071.1"/>
    </source>
</evidence>
<gene>
    <name evidence="1" type="ORF">HYPSUDRAFT_984419</name>
</gene>
<proteinExistence type="predicted"/>
<keyword evidence="2" id="KW-1185">Reference proteome</keyword>
<dbReference type="EMBL" id="KN817525">
    <property type="protein sequence ID" value="KJA27071.1"/>
    <property type="molecule type" value="Genomic_DNA"/>
</dbReference>
<name>A0A0D2PER3_HYPSF</name>
<organism evidence="1 2">
    <name type="scientific">Hypholoma sublateritium (strain FD-334 SS-4)</name>
    <dbReference type="NCBI Taxonomy" id="945553"/>
    <lineage>
        <taxon>Eukaryota</taxon>
        <taxon>Fungi</taxon>
        <taxon>Dikarya</taxon>
        <taxon>Basidiomycota</taxon>
        <taxon>Agaricomycotina</taxon>
        <taxon>Agaricomycetes</taxon>
        <taxon>Agaricomycetidae</taxon>
        <taxon>Agaricales</taxon>
        <taxon>Agaricineae</taxon>
        <taxon>Strophariaceae</taxon>
        <taxon>Hypholoma</taxon>
    </lineage>
</organism>
<accession>A0A0D2PER3</accession>
<protein>
    <submittedName>
        <fullName evidence="1">Uncharacterized protein</fullName>
    </submittedName>
</protein>
<evidence type="ECO:0000313" key="2">
    <source>
        <dbReference type="Proteomes" id="UP000054270"/>
    </source>
</evidence>
<dbReference type="AlphaFoldDB" id="A0A0D2PER3"/>
<reference evidence="2" key="1">
    <citation type="submission" date="2014-04" db="EMBL/GenBank/DDBJ databases">
        <title>Evolutionary Origins and Diversification of the Mycorrhizal Mutualists.</title>
        <authorList>
            <consortium name="DOE Joint Genome Institute"/>
            <consortium name="Mycorrhizal Genomics Consortium"/>
            <person name="Kohler A."/>
            <person name="Kuo A."/>
            <person name="Nagy L.G."/>
            <person name="Floudas D."/>
            <person name="Copeland A."/>
            <person name="Barry K.W."/>
            <person name="Cichocki N."/>
            <person name="Veneault-Fourrey C."/>
            <person name="LaButti K."/>
            <person name="Lindquist E.A."/>
            <person name="Lipzen A."/>
            <person name="Lundell T."/>
            <person name="Morin E."/>
            <person name="Murat C."/>
            <person name="Riley R."/>
            <person name="Ohm R."/>
            <person name="Sun H."/>
            <person name="Tunlid A."/>
            <person name="Henrissat B."/>
            <person name="Grigoriev I.V."/>
            <person name="Hibbett D.S."/>
            <person name="Martin F."/>
        </authorList>
    </citation>
    <scope>NUCLEOTIDE SEQUENCE [LARGE SCALE GENOMIC DNA]</scope>
    <source>
        <strain evidence="2">FD-334 SS-4</strain>
    </source>
</reference>